<sequence length="160" mass="18751">MKIKTFETSLQSSHSIIVPDQIANHYLNKGYKRVVVEIVFKEKSVQFHAALQKIKERYHITFNKQNQKKLGIFPSDYFTVRLLEDTSKYGVEIPEEFEAVLQSDPEALQIFDTLTAGKKRSIIYYILKIRNTQNRIDKALIITENLKLGIRDHKELIKRL</sequence>
<comment type="caution">
    <text evidence="1">The sequence shown here is derived from an EMBL/GenBank/DDBJ whole genome shotgun (WGS) entry which is preliminary data.</text>
</comment>
<accession>A0A554VPQ6</accession>
<evidence type="ECO:0000313" key="2">
    <source>
        <dbReference type="Proteomes" id="UP000318833"/>
    </source>
</evidence>
<dbReference type="Pfam" id="PF13376">
    <property type="entry name" value="OmdA"/>
    <property type="match status" value="1"/>
</dbReference>
<dbReference type="AlphaFoldDB" id="A0A554VPQ6"/>
<organism evidence="1 2">
    <name type="scientific">Aquimarina algiphila</name>
    <dbReference type="NCBI Taxonomy" id="2047982"/>
    <lineage>
        <taxon>Bacteria</taxon>
        <taxon>Pseudomonadati</taxon>
        <taxon>Bacteroidota</taxon>
        <taxon>Flavobacteriia</taxon>
        <taxon>Flavobacteriales</taxon>
        <taxon>Flavobacteriaceae</taxon>
        <taxon>Aquimarina</taxon>
    </lineage>
</organism>
<protein>
    <submittedName>
        <fullName evidence="1">YdeI/OmpD-associated family protein</fullName>
    </submittedName>
</protein>
<dbReference type="RefSeq" id="WP_143915547.1">
    <property type="nucleotide sequence ID" value="NZ_CANMIK010000007.1"/>
</dbReference>
<dbReference type="EMBL" id="VLNR01000006">
    <property type="protein sequence ID" value="TSE10478.1"/>
    <property type="molecule type" value="Genomic_DNA"/>
</dbReference>
<dbReference type="Proteomes" id="UP000318833">
    <property type="component" value="Unassembled WGS sequence"/>
</dbReference>
<evidence type="ECO:0000313" key="1">
    <source>
        <dbReference type="EMBL" id="TSE10478.1"/>
    </source>
</evidence>
<gene>
    <name evidence="1" type="ORF">FOF46_04055</name>
</gene>
<keyword evidence="2" id="KW-1185">Reference proteome</keyword>
<name>A0A554VPQ6_9FLAO</name>
<proteinExistence type="predicted"/>
<dbReference type="OrthoDB" id="959664at2"/>
<reference evidence="1 2" key="1">
    <citation type="submission" date="2019-07" db="EMBL/GenBank/DDBJ databases">
        <title>The draft genome sequence of Aquimarina algiphila M91.</title>
        <authorList>
            <person name="Meng X."/>
        </authorList>
    </citation>
    <scope>NUCLEOTIDE SEQUENCE [LARGE SCALE GENOMIC DNA]</scope>
    <source>
        <strain evidence="1 2">M91</strain>
    </source>
</reference>